<name>A0ABT1WAD1_9PROT</name>
<keyword evidence="3" id="KW-1185">Reference proteome</keyword>
<keyword evidence="1" id="KW-0732">Signal</keyword>
<dbReference type="RefSeq" id="WP_422865333.1">
    <property type="nucleotide sequence ID" value="NZ_JAMSKV010000017.1"/>
</dbReference>
<evidence type="ECO:0000256" key="1">
    <source>
        <dbReference type="SAM" id="SignalP"/>
    </source>
</evidence>
<reference evidence="2 3" key="1">
    <citation type="submission" date="2022-06" db="EMBL/GenBank/DDBJ databases">
        <title>Endosaccharibacter gen. nov., sp. nov., endophytic bacteria isolated from sugarcane.</title>
        <authorList>
            <person name="Pitiwittayakul N."/>
            <person name="Yukphan P."/>
            <person name="Charoenyingcharoen P."/>
            <person name="Tanasupawat S."/>
        </authorList>
    </citation>
    <scope>NUCLEOTIDE SEQUENCE [LARGE SCALE GENOMIC DNA]</scope>
    <source>
        <strain evidence="2 3">KSS8</strain>
    </source>
</reference>
<evidence type="ECO:0000313" key="2">
    <source>
        <dbReference type="EMBL" id="MCQ8279844.1"/>
    </source>
</evidence>
<evidence type="ECO:0000313" key="3">
    <source>
        <dbReference type="Proteomes" id="UP001524587"/>
    </source>
</evidence>
<feature type="chain" id="PRO_5046467498" description="SH3 domain-containing protein" evidence="1">
    <location>
        <begin position="22"/>
        <end position="148"/>
    </location>
</feature>
<protein>
    <recommendedName>
        <fullName evidence="4">SH3 domain-containing protein</fullName>
    </recommendedName>
</protein>
<accession>A0ABT1WAD1</accession>
<evidence type="ECO:0008006" key="4">
    <source>
        <dbReference type="Google" id="ProtNLM"/>
    </source>
</evidence>
<sequence>MMGVVYVVAVALLFQSAVALAQTPDVLGRNYYTGPEIHMGNVTYGGLTASRTTPNVAAAGTSLSTATLLTSQINFVTSVASGTGVSLPAAPVGSPILIRNAGANTLNVFPNSVTDQIESLSAGSATTLAAGVTGVFERDVANHWYRVQ</sequence>
<proteinExistence type="predicted"/>
<dbReference type="Proteomes" id="UP001524587">
    <property type="component" value="Unassembled WGS sequence"/>
</dbReference>
<feature type="signal peptide" evidence="1">
    <location>
        <begin position="1"/>
        <end position="21"/>
    </location>
</feature>
<gene>
    <name evidence="2" type="ORF">NFI95_15475</name>
</gene>
<dbReference type="EMBL" id="JAMSKV010000017">
    <property type="protein sequence ID" value="MCQ8279844.1"/>
    <property type="molecule type" value="Genomic_DNA"/>
</dbReference>
<comment type="caution">
    <text evidence="2">The sequence shown here is derived from an EMBL/GenBank/DDBJ whole genome shotgun (WGS) entry which is preliminary data.</text>
</comment>
<organism evidence="2 3">
    <name type="scientific">Endosaccharibacter trunci</name>
    <dbReference type="NCBI Taxonomy" id="2812733"/>
    <lineage>
        <taxon>Bacteria</taxon>
        <taxon>Pseudomonadati</taxon>
        <taxon>Pseudomonadota</taxon>
        <taxon>Alphaproteobacteria</taxon>
        <taxon>Acetobacterales</taxon>
        <taxon>Acetobacteraceae</taxon>
        <taxon>Endosaccharibacter</taxon>
    </lineage>
</organism>